<organism evidence="2 3">
    <name type="scientific">Paramecium octaurelia</name>
    <dbReference type="NCBI Taxonomy" id="43137"/>
    <lineage>
        <taxon>Eukaryota</taxon>
        <taxon>Sar</taxon>
        <taxon>Alveolata</taxon>
        <taxon>Ciliophora</taxon>
        <taxon>Intramacronucleata</taxon>
        <taxon>Oligohymenophorea</taxon>
        <taxon>Peniculida</taxon>
        <taxon>Parameciidae</taxon>
        <taxon>Paramecium</taxon>
    </lineage>
</organism>
<dbReference type="InterPro" id="IPR003008">
    <property type="entry name" value="Tubulin_FtsZ_GTPase"/>
</dbReference>
<sequence>MFCLYSKTFDRKPYPLVLFFDTDSRSIHFYMEKRKHYTFGKDIIDQAIDCIRKQIETMSRLDEFVIISTISGGTGSVCLCWFSRQSNIYWIYNFPIF</sequence>
<comment type="caution">
    <text evidence="2">The sequence shown here is derived from an EMBL/GenBank/DDBJ whole genome shotgun (WGS) entry which is preliminary data.</text>
</comment>
<dbReference type="GO" id="GO:0005525">
    <property type="term" value="F:GTP binding"/>
    <property type="evidence" value="ECO:0007669"/>
    <property type="project" value="InterPro"/>
</dbReference>
<dbReference type="EMBL" id="CAJJDP010000115">
    <property type="protein sequence ID" value="CAD8197743.1"/>
    <property type="molecule type" value="Genomic_DNA"/>
</dbReference>
<protein>
    <recommendedName>
        <fullName evidence="1">Tubulin/FtsZ GTPase domain-containing protein</fullName>
    </recommendedName>
</protein>
<reference evidence="2" key="1">
    <citation type="submission" date="2021-01" db="EMBL/GenBank/DDBJ databases">
        <authorList>
            <consortium name="Genoscope - CEA"/>
            <person name="William W."/>
        </authorList>
    </citation>
    <scope>NUCLEOTIDE SEQUENCE</scope>
</reference>
<evidence type="ECO:0000259" key="1">
    <source>
        <dbReference type="Pfam" id="PF00091"/>
    </source>
</evidence>
<evidence type="ECO:0000313" key="2">
    <source>
        <dbReference type="EMBL" id="CAD8197743.1"/>
    </source>
</evidence>
<evidence type="ECO:0000313" key="3">
    <source>
        <dbReference type="Proteomes" id="UP000683925"/>
    </source>
</evidence>
<dbReference type="Proteomes" id="UP000683925">
    <property type="component" value="Unassembled WGS sequence"/>
</dbReference>
<gene>
    <name evidence="2" type="ORF">POCTA_138.1.T1150050</name>
</gene>
<feature type="domain" description="Tubulin/FtsZ GTPase" evidence="1">
    <location>
        <begin position="34"/>
        <end position="77"/>
    </location>
</feature>
<accession>A0A8S1XA71</accession>
<keyword evidence="3" id="KW-1185">Reference proteome</keyword>
<dbReference type="AlphaFoldDB" id="A0A8S1XA71"/>
<name>A0A8S1XA71_PAROT</name>
<proteinExistence type="predicted"/>
<dbReference type="Pfam" id="PF00091">
    <property type="entry name" value="Tubulin"/>
    <property type="match status" value="1"/>
</dbReference>